<feature type="domain" description="HAMP" evidence="6">
    <location>
        <begin position="302"/>
        <end position="358"/>
    </location>
</feature>
<evidence type="ECO:0000259" key="6">
    <source>
        <dbReference type="PROSITE" id="PS50885"/>
    </source>
</evidence>
<dbReference type="Gene3D" id="3.30.450.20">
    <property type="entry name" value="PAS domain"/>
    <property type="match status" value="1"/>
</dbReference>
<evidence type="ECO:0000256" key="1">
    <source>
        <dbReference type="ARBA" id="ARBA00023224"/>
    </source>
</evidence>
<dbReference type="PROSITE" id="PS50111">
    <property type="entry name" value="CHEMOTAXIS_TRANSDUC_2"/>
    <property type="match status" value="1"/>
</dbReference>
<dbReference type="InterPro" id="IPR003660">
    <property type="entry name" value="HAMP_dom"/>
</dbReference>
<feature type="domain" description="Methyl-accepting transducer" evidence="5">
    <location>
        <begin position="377"/>
        <end position="627"/>
    </location>
</feature>
<dbReference type="SUPFAM" id="SSF58104">
    <property type="entry name" value="Methyl-accepting chemotaxis protein (MCP) signaling domain"/>
    <property type="match status" value="1"/>
</dbReference>
<evidence type="ECO:0000256" key="2">
    <source>
        <dbReference type="ARBA" id="ARBA00029447"/>
    </source>
</evidence>
<dbReference type="SMART" id="SM00304">
    <property type="entry name" value="HAMP"/>
    <property type="match status" value="1"/>
</dbReference>
<dbReference type="GO" id="GO:0016020">
    <property type="term" value="C:membrane"/>
    <property type="evidence" value="ECO:0007669"/>
    <property type="project" value="InterPro"/>
</dbReference>
<dbReference type="PANTHER" id="PTHR32089:SF112">
    <property type="entry name" value="LYSOZYME-LIKE PROTEIN-RELATED"/>
    <property type="match status" value="1"/>
</dbReference>
<keyword evidence="4" id="KW-0812">Transmembrane</keyword>
<dbReference type="GO" id="GO:0007165">
    <property type="term" value="P:signal transduction"/>
    <property type="evidence" value="ECO:0007669"/>
    <property type="project" value="UniProtKB-KW"/>
</dbReference>
<comment type="similarity">
    <text evidence="2">Belongs to the methyl-accepting chemotaxis (MCP) protein family.</text>
</comment>
<keyword evidence="1 3" id="KW-0807">Transducer</keyword>
<dbReference type="Proteomes" id="UP000184612">
    <property type="component" value="Unassembled WGS sequence"/>
</dbReference>
<feature type="transmembrane region" description="Helical" evidence="4">
    <location>
        <begin position="12"/>
        <end position="32"/>
    </location>
</feature>
<accession>A0A1M7Y9A2</accession>
<dbReference type="InterPro" id="IPR029151">
    <property type="entry name" value="Sensor-like_sf"/>
</dbReference>
<dbReference type="EMBL" id="FRFD01000006">
    <property type="protein sequence ID" value="SHO49214.1"/>
    <property type="molecule type" value="Genomic_DNA"/>
</dbReference>
<dbReference type="AlphaFoldDB" id="A0A1M7Y9A2"/>
<evidence type="ECO:0000259" key="5">
    <source>
        <dbReference type="PROSITE" id="PS50111"/>
    </source>
</evidence>
<dbReference type="RefSeq" id="WP_073588901.1">
    <property type="nucleotide sequence ID" value="NZ_FRFD01000006.1"/>
</dbReference>
<evidence type="ECO:0000313" key="7">
    <source>
        <dbReference type="EMBL" id="SHO49214.1"/>
    </source>
</evidence>
<gene>
    <name evidence="7" type="ORF">SAMN02745217_02202</name>
</gene>
<reference evidence="7 8" key="1">
    <citation type="submission" date="2016-12" db="EMBL/GenBank/DDBJ databases">
        <authorList>
            <person name="Song W.-J."/>
            <person name="Kurnit D.M."/>
        </authorList>
    </citation>
    <scope>NUCLEOTIDE SEQUENCE [LARGE SCALE GENOMIC DNA]</scope>
    <source>
        <strain evidence="7 8">DSM 12503</strain>
    </source>
</reference>
<dbReference type="Pfam" id="PF00015">
    <property type="entry name" value="MCPsignal"/>
    <property type="match status" value="1"/>
</dbReference>
<dbReference type="SMART" id="SM00283">
    <property type="entry name" value="MA"/>
    <property type="match status" value="1"/>
</dbReference>
<protein>
    <submittedName>
        <fullName evidence="7">Methyl-accepting chemotaxis sensory transducer with TarH sensor</fullName>
    </submittedName>
</protein>
<dbReference type="Pfam" id="PF14827">
    <property type="entry name" value="dCache_3"/>
    <property type="match status" value="1"/>
</dbReference>
<dbReference type="PANTHER" id="PTHR32089">
    <property type="entry name" value="METHYL-ACCEPTING CHEMOTAXIS PROTEIN MCPB"/>
    <property type="match status" value="1"/>
</dbReference>
<dbReference type="PROSITE" id="PS50885">
    <property type="entry name" value="HAMP"/>
    <property type="match status" value="1"/>
</dbReference>
<feature type="transmembrane region" description="Helical" evidence="4">
    <location>
        <begin position="283"/>
        <end position="301"/>
    </location>
</feature>
<dbReference type="CDD" id="cd06225">
    <property type="entry name" value="HAMP"/>
    <property type="match status" value="1"/>
</dbReference>
<proteinExistence type="inferred from homology"/>
<keyword evidence="8" id="KW-1185">Reference proteome</keyword>
<organism evidence="7 8">
    <name type="scientific">Anaerocolumna xylanovorans DSM 12503</name>
    <dbReference type="NCBI Taxonomy" id="1121345"/>
    <lineage>
        <taxon>Bacteria</taxon>
        <taxon>Bacillati</taxon>
        <taxon>Bacillota</taxon>
        <taxon>Clostridia</taxon>
        <taxon>Lachnospirales</taxon>
        <taxon>Lachnospiraceae</taxon>
        <taxon>Anaerocolumna</taxon>
    </lineage>
</organism>
<keyword evidence="4" id="KW-0472">Membrane</keyword>
<dbReference type="InterPro" id="IPR029150">
    <property type="entry name" value="dCache_3"/>
</dbReference>
<evidence type="ECO:0000256" key="4">
    <source>
        <dbReference type="SAM" id="Phobius"/>
    </source>
</evidence>
<dbReference type="InterPro" id="IPR004089">
    <property type="entry name" value="MCPsignal_dom"/>
</dbReference>
<dbReference type="Gene3D" id="1.10.287.950">
    <property type="entry name" value="Methyl-accepting chemotaxis protein"/>
    <property type="match status" value="1"/>
</dbReference>
<dbReference type="OrthoDB" id="9814363at2"/>
<keyword evidence="4" id="KW-1133">Transmembrane helix</keyword>
<evidence type="ECO:0000256" key="3">
    <source>
        <dbReference type="PROSITE-ProRule" id="PRU00284"/>
    </source>
</evidence>
<evidence type="ECO:0000313" key="8">
    <source>
        <dbReference type="Proteomes" id="UP000184612"/>
    </source>
</evidence>
<name>A0A1M7Y9A2_9FIRM</name>
<dbReference type="Gene3D" id="6.10.340.10">
    <property type="match status" value="1"/>
</dbReference>
<sequence>MVKVKFSIKSKLILLFLSLSLIPFITALIFMYQMSVRELDRMTNKRLNDSASMVNYFLEQKSSDALSLAKRYLQNSDMIEAFREKDRDKLLKVALPIYENLSQDAHVTVFELGDDTGTVFVRAHNKDEYGDSKADNVSIKAALSGQEVRGLEFGKSGLAIRAFLPIKANNTVIGTLQIGFDDTILTDIQASINGNISLYNGNVLVKTSSDKEKSNIGKELSDSSIYERVKQGQKVQLKTDAGEMILYYPLYDTLGTSVEGIISISQDISDIERYRTSSLTTSIVLLFLLTLGVTIIAYLFAVNITNPIHKAVELINRIARFNLSEDAASSRLVNRTDEMGVIARSISDMRNSLRTMIEEMAEISQNITKNSKDLFVSAEENTRTINQVAVAISEIAIGNGGLSETISNESLLIEQVTERIGNVTEIISDNSLQAAASLEAVEKGQSALLLTEQNVDESISTTAKVNSSLQELIQMIKQVTNISSVISSIASQTNLLALNAAIEAARAGEAGKGFSVVAEEIRKLAEETASSLSQITVIVGKTVSLADEAGKNMEYTNRMAEEQKLSVNTTKAAFENISTYAETIAKKTKETADMLSSIDSTSKEIRTQTQDMAAVAEESAAGSEEISASSEEQLASVEMTAKAAADLSAMAEALNDHIVNFQF</sequence>
<dbReference type="SUPFAM" id="SSF103190">
    <property type="entry name" value="Sensory domain-like"/>
    <property type="match status" value="1"/>
</dbReference>
<dbReference type="STRING" id="1121345.SAMN02745217_02202"/>